<name>A0AAD7SEX2_9TELE</name>
<proteinExistence type="predicted"/>
<sequence length="71" mass="7884">MCMINPVAKRRANRQWMGLQGKVSGCLLIAAVSEEWGQEQVVNVWLPKRCKRGDSLCGNGLLFLPLAQQGE</sequence>
<reference evidence="1" key="1">
    <citation type="journal article" date="2023" name="Science">
        <title>Genome structures resolve the early diversification of teleost fishes.</title>
        <authorList>
            <person name="Parey E."/>
            <person name="Louis A."/>
            <person name="Montfort J."/>
            <person name="Bouchez O."/>
            <person name="Roques C."/>
            <person name="Iampietro C."/>
            <person name="Lluch J."/>
            <person name="Castinel A."/>
            <person name="Donnadieu C."/>
            <person name="Desvignes T."/>
            <person name="Floi Bucao C."/>
            <person name="Jouanno E."/>
            <person name="Wen M."/>
            <person name="Mejri S."/>
            <person name="Dirks R."/>
            <person name="Jansen H."/>
            <person name="Henkel C."/>
            <person name="Chen W.J."/>
            <person name="Zahm M."/>
            <person name="Cabau C."/>
            <person name="Klopp C."/>
            <person name="Thompson A.W."/>
            <person name="Robinson-Rechavi M."/>
            <person name="Braasch I."/>
            <person name="Lecointre G."/>
            <person name="Bobe J."/>
            <person name="Postlethwait J.H."/>
            <person name="Berthelot C."/>
            <person name="Roest Crollius H."/>
            <person name="Guiguen Y."/>
        </authorList>
    </citation>
    <scope>NUCLEOTIDE SEQUENCE</scope>
    <source>
        <strain evidence="1">NC1722</strain>
    </source>
</reference>
<dbReference type="EMBL" id="JAINUG010000072">
    <property type="protein sequence ID" value="KAJ8401194.1"/>
    <property type="molecule type" value="Genomic_DNA"/>
</dbReference>
<evidence type="ECO:0000313" key="2">
    <source>
        <dbReference type="Proteomes" id="UP001221898"/>
    </source>
</evidence>
<evidence type="ECO:0000313" key="1">
    <source>
        <dbReference type="EMBL" id="KAJ8401194.1"/>
    </source>
</evidence>
<accession>A0AAD7SEX2</accession>
<dbReference type="Proteomes" id="UP001221898">
    <property type="component" value="Unassembled WGS sequence"/>
</dbReference>
<gene>
    <name evidence="1" type="ORF">AAFF_G00387760</name>
</gene>
<keyword evidence="2" id="KW-1185">Reference proteome</keyword>
<protein>
    <submittedName>
        <fullName evidence="1">Uncharacterized protein</fullName>
    </submittedName>
</protein>
<organism evidence="1 2">
    <name type="scientific">Aldrovandia affinis</name>
    <dbReference type="NCBI Taxonomy" id="143900"/>
    <lineage>
        <taxon>Eukaryota</taxon>
        <taxon>Metazoa</taxon>
        <taxon>Chordata</taxon>
        <taxon>Craniata</taxon>
        <taxon>Vertebrata</taxon>
        <taxon>Euteleostomi</taxon>
        <taxon>Actinopterygii</taxon>
        <taxon>Neopterygii</taxon>
        <taxon>Teleostei</taxon>
        <taxon>Notacanthiformes</taxon>
        <taxon>Halosauridae</taxon>
        <taxon>Aldrovandia</taxon>
    </lineage>
</organism>
<dbReference type="AlphaFoldDB" id="A0AAD7SEX2"/>
<comment type="caution">
    <text evidence="1">The sequence shown here is derived from an EMBL/GenBank/DDBJ whole genome shotgun (WGS) entry which is preliminary data.</text>
</comment>